<dbReference type="SMART" id="SM00937">
    <property type="entry name" value="PCRF"/>
    <property type="match status" value="1"/>
</dbReference>
<comment type="similarity">
    <text evidence="1 4">Belongs to the prokaryotic/mitochondrial release factor family.</text>
</comment>
<accession>A0A497ZUP5</accession>
<keyword evidence="2 4" id="KW-0488">Methylation</keyword>
<dbReference type="GO" id="GO:0016149">
    <property type="term" value="F:translation release factor activity, codon specific"/>
    <property type="evidence" value="ECO:0007669"/>
    <property type="project" value="UniProtKB-UniRule"/>
</dbReference>
<dbReference type="InterPro" id="IPR045853">
    <property type="entry name" value="Pep_chain_release_fac_I_sf"/>
</dbReference>
<dbReference type="EMBL" id="RCCT01000001">
    <property type="protein sequence ID" value="RLK10934.1"/>
    <property type="molecule type" value="Genomic_DNA"/>
</dbReference>
<comment type="function">
    <text evidence="4">Peptide chain release factor 2 directs the termination of translation in response to the peptide chain termination codons UGA and UAA.</text>
</comment>
<sequence length="375" mass="41772">MRAETQNIVAEIEKSLELLAQRMDYETAPHRLEEFNARVEDPNLWDNPENAQKLMRERQMLVDAIETYESIKTDLSDNIELIELGEMEEDEEVVTDAENAIKSLQTKAAKKELEALLDGEADGNDTFLEINSGAGGTESCDWASMLARMYVRWAEKKGYTVELQSETAGEEAGIKSAAYKITGHNAYGWLKSESGVHRLVRISPFDSAAKRHTSFSSVWVYPVVDDNIEIEVNPSDIRIDTYRSSGAGGQHVNTTDSAVRITHIPTGIVVTSSEKSQHQNRDIAMKALKSRLYQQELDRRNADINAAHEAKGDAGWGNQIRSYVLQPYQMVKDLRTNHETSDTKGVLDGDLDEFMAATLALNVSGKSRSEAQGEG</sequence>
<dbReference type="Gene3D" id="3.30.160.20">
    <property type="match status" value="1"/>
</dbReference>
<dbReference type="AlphaFoldDB" id="A0A497ZUP5"/>
<protein>
    <recommendedName>
        <fullName evidence="4 5">Peptide chain release factor 2</fullName>
        <shortName evidence="4">RF-2</shortName>
    </recommendedName>
</protein>
<evidence type="ECO:0000259" key="7">
    <source>
        <dbReference type="PROSITE" id="PS00745"/>
    </source>
</evidence>
<dbReference type="Gene3D" id="1.20.58.410">
    <property type="entry name" value="Release factor"/>
    <property type="match status" value="1"/>
</dbReference>
<dbReference type="PANTHER" id="PTHR43116">
    <property type="entry name" value="PEPTIDE CHAIN RELEASE FACTOR 2"/>
    <property type="match status" value="1"/>
</dbReference>
<evidence type="ECO:0000313" key="9">
    <source>
        <dbReference type="Proteomes" id="UP000271700"/>
    </source>
</evidence>
<evidence type="ECO:0000256" key="1">
    <source>
        <dbReference type="ARBA" id="ARBA00010835"/>
    </source>
</evidence>
<evidence type="ECO:0000256" key="4">
    <source>
        <dbReference type="HAMAP-Rule" id="MF_00094"/>
    </source>
</evidence>
<keyword evidence="3 4" id="KW-0648">Protein biosynthesis</keyword>
<dbReference type="Gene3D" id="3.30.70.1660">
    <property type="match status" value="1"/>
</dbReference>
<dbReference type="FunFam" id="3.30.160.20:FF:000010">
    <property type="entry name" value="Peptide chain release factor 2"/>
    <property type="match status" value="1"/>
</dbReference>
<dbReference type="Pfam" id="PF03462">
    <property type="entry name" value="PCRF"/>
    <property type="match status" value="1"/>
</dbReference>
<reference evidence="8 9" key="1">
    <citation type="submission" date="2018-10" db="EMBL/GenBank/DDBJ databases">
        <title>Genomic Encyclopedia of Archaeal and Bacterial Type Strains, Phase II (KMG-II): from individual species to whole genera.</title>
        <authorList>
            <person name="Goeker M."/>
        </authorList>
    </citation>
    <scope>NUCLEOTIDE SEQUENCE [LARGE SCALE GENOMIC DNA]</scope>
    <source>
        <strain evidence="8 9">DSM 29317</strain>
    </source>
</reference>
<feature type="domain" description="Prokaryotic-type class I peptide chain release factors" evidence="7">
    <location>
        <begin position="243"/>
        <end position="259"/>
    </location>
</feature>
<dbReference type="STRING" id="981384.GCA_000192475_02072"/>
<organism evidence="8 9">
    <name type="scientific">Ruegeria conchae</name>
    <dbReference type="NCBI Taxonomy" id="981384"/>
    <lineage>
        <taxon>Bacteria</taxon>
        <taxon>Pseudomonadati</taxon>
        <taxon>Pseudomonadota</taxon>
        <taxon>Alphaproteobacteria</taxon>
        <taxon>Rhodobacterales</taxon>
        <taxon>Roseobacteraceae</taxon>
        <taxon>Ruegeria</taxon>
    </lineage>
</organism>
<comment type="subcellular location">
    <subcellularLocation>
        <location evidence="4">Cytoplasm</location>
    </subcellularLocation>
</comment>
<dbReference type="OrthoDB" id="9806673at2"/>
<proteinExistence type="inferred from homology"/>
<dbReference type="InterPro" id="IPR000352">
    <property type="entry name" value="Pep_chain_release_fac_I"/>
</dbReference>
<dbReference type="HAMAP" id="MF_00094">
    <property type="entry name" value="Rel_fac_2"/>
    <property type="match status" value="1"/>
</dbReference>
<dbReference type="PANTHER" id="PTHR43116:SF3">
    <property type="entry name" value="CLASS I PEPTIDE CHAIN RELEASE FACTOR"/>
    <property type="match status" value="1"/>
</dbReference>
<gene>
    <name evidence="4" type="primary">prfB</name>
    <name evidence="8" type="ORF">CLV75_0922</name>
</gene>
<keyword evidence="4" id="KW-0963">Cytoplasm</keyword>
<keyword evidence="6" id="KW-0175">Coiled coil</keyword>
<feature type="coiled-coil region" evidence="6">
    <location>
        <begin position="87"/>
        <end position="114"/>
    </location>
</feature>
<dbReference type="Proteomes" id="UP000271700">
    <property type="component" value="Unassembled WGS sequence"/>
</dbReference>
<feature type="modified residue" description="N5-methylglutamine" evidence="4">
    <location>
        <position position="250"/>
    </location>
</feature>
<evidence type="ECO:0000256" key="5">
    <source>
        <dbReference type="NCBIfam" id="TIGR00020"/>
    </source>
</evidence>
<dbReference type="PROSITE" id="PS00745">
    <property type="entry name" value="RF_PROK_I"/>
    <property type="match status" value="1"/>
</dbReference>
<dbReference type="Pfam" id="PF00472">
    <property type="entry name" value="RF-1"/>
    <property type="match status" value="1"/>
</dbReference>
<name>A0A497ZUP5_9RHOB</name>
<evidence type="ECO:0000256" key="2">
    <source>
        <dbReference type="ARBA" id="ARBA00022481"/>
    </source>
</evidence>
<dbReference type="GO" id="GO:0005737">
    <property type="term" value="C:cytoplasm"/>
    <property type="evidence" value="ECO:0007669"/>
    <property type="project" value="UniProtKB-SubCell"/>
</dbReference>
<evidence type="ECO:0000256" key="3">
    <source>
        <dbReference type="ARBA" id="ARBA00022917"/>
    </source>
</evidence>
<keyword evidence="9" id="KW-1185">Reference proteome</keyword>
<dbReference type="InterPro" id="IPR005139">
    <property type="entry name" value="PCRF"/>
</dbReference>
<comment type="caution">
    <text evidence="8">The sequence shown here is derived from an EMBL/GenBank/DDBJ whole genome shotgun (WGS) entry which is preliminary data.</text>
</comment>
<dbReference type="SUPFAM" id="SSF75620">
    <property type="entry name" value="Release factor"/>
    <property type="match status" value="1"/>
</dbReference>
<comment type="PTM">
    <text evidence="4">Methylated by PrmC. Methylation increases the termination efficiency of RF2.</text>
</comment>
<dbReference type="RefSeq" id="WP_010442151.1">
    <property type="nucleotide sequence ID" value="NZ_AEYW01000013.1"/>
</dbReference>
<evidence type="ECO:0000256" key="6">
    <source>
        <dbReference type="SAM" id="Coils"/>
    </source>
</evidence>
<evidence type="ECO:0000313" key="8">
    <source>
        <dbReference type="EMBL" id="RLK10934.1"/>
    </source>
</evidence>
<dbReference type="InterPro" id="IPR004374">
    <property type="entry name" value="PrfB"/>
</dbReference>
<dbReference type="NCBIfam" id="TIGR00020">
    <property type="entry name" value="prfB"/>
    <property type="match status" value="1"/>
</dbReference>